<sequence length="73" mass="7852">MKRVLVVIFTLLLLAGASSAEAQCSICTKTAQQMGERPAKALNSGIVYLAATPLALFAIIGIRWYRANKDILS</sequence>
<comment type="caution">
    <text evidence="3">The sequence shown here is derived from an EMBL/GenBank/DDBJ whole genome shotgun (WGS) entry which is preliminary data.</text>
</comment>
<dbReference type="Proteomes" id="UP000765802">
    <property type="component" value="Unassembled WGS sequence"/>
</dbReference>
<protein>
    <submittedName>
        <fullName evidence="3">Uncharacterized protein</fullName>
    </submittedName>
</protein>
<feature type="transmembrane region" description="Helical" evidence="1">
    <location>
        <begin position="46"/>
        <end position="65"/>
    </location>
</feature>
<feature type="signal peptide" evidence="2">
    <location>
        <begin position="1"/>
        <end position="22"/>
    </location>
</feature>
<keyword evidence="1" id="KW-0812">Transmembrane</keyword>
<evidence type="ECO:0000313" key="3">
    <source>
        <dbReference type="EMBL" id="MBC6491876.1"/>
    </source>
</evidence>
<keyword evidence="2" id="KW-0732">Signal</keyword>
<proteinExistence type="predicted"/>
<evidence type="ECO:0000313" key="4">
    <source>
        <dbReference type="Proteomes" id="UP000765802"/>
    </source>
</evidence>
<keyword evidence="1" id="KW-0472">Membrane</keyword>
<evidence type="ECO:0000256" key="1">
    <source>
        <dbReference type="SAM" id="Phobius"/>
    </source>
</evidence>
<dbReference type="RefSeq" id="WP_187257195.1">
    <property type="nucleotide sequence ID" value="NZ_JBHULF010000007.1"/>
</dbReference>
<gene>
    <name evidence="3" type="ORF">BC349_12510</name>
</gene>
<accession>A0ABR7MAB0</accession>
<name>A0ABR7MAB0_9BACT</name>
<organism evidence="3 4">
    <name type="scientific">Flavihumibacter stibioxidans</name>
    <dbReference type="NCBI Taxonomy" id="1834163"/>
    <lineage>
        <taxon>Bacteria</taxon>
        <taxon>Pseudomonadati</taxon>
        <taxon>Bacteroidota</taxon>
        <taxon>Chitinophagia</taxon>
        <taxon>Chitinophagales</taxon>
        <taxon>Chitinophagaceae</taxon>
        <taxon>Flavihumibacter</taxon>
    </lineage>
</organism>
<reference evidence="3 4" key="1">
    <citation type="submission" date="2016-07" db="EMBL/GenBank/DDBJ databases">
        <title>Genome analysis of Flavihumibacter stibioxidans YS-17.</title>
        <authorList>
            <person name="Shi K."/>
            <person name="Han Y."/>
            <person name="Wang G."/>
        </authorList>
    </citation>
    <scope>NUCLEOTIDE SEQUENCE [LARGE SCALE GENOMIC DNA]</scope>
    <source>
        <strain evidence="3 4">YS-17</strain>
    </source>
</reference>
<feature type="chain" id="PRO_5045164475" evidence="2">
    <location>
        <begin position="23"/>
        <end position="73"/>
    </location>
</feature>
<keyword evidence="1" id="KW-1133">Transmembrane helix</keyword>
<evidence type="ECO:0000256" key="2">
    <source>
        <dbReference type="SAM" id="SignalP"/>
    </source>
</evidence>
<keyword evidence="4" id="KW-1185">Reference proteome</keyword>
<dbReference type="EMBL" id="MBUA01000023">
    <property type="protein sequence ID" value="MBC6491876.1"/>
    <property type="molecule type" value="Genomic_DNA"/>
</dbReference>